<dbReference type="GO" id="GO:0003677">
    <property type="term" value="F:DNA binding"/>
    <property type="evidence" value="ECO:0007669"/>
    <property type="project" value="UniProtKB-KW"/>
</dbReference>
<dbReference type="InterPro" id="IPR058245">
    <property type="entry name" value="NreC/VraR/RcsB-like_REC"/>
</dbReference>
<reference evidence="4 5" key="1">
    <citation type="submission" date="2017-01" db="EMBL/GenBank/DDBJ databases">
        <title>A new Hymenobacter.</title>
        <authorList>
            <person name="Liang Y."/>
            <person name="Feng F."/>
        </authorList>
    </citation>
    <scope>NUCLEOTIDE SEQUENCE [LARGE SCALE GENOMIC DNA]</scope>
    <source>
        <strain evidence="4">MIMBbqt21</strain>
    </source>
</reference>
<evidence type="ECO:0000256" key="2">
    <source>
        <dbReference type="PROSITE-ProRule" id="PRU00169"/>
    </source>
</evidence>
<dbReference type="GO" id="GO:0000160">
    <property type="term" value="P:phosphorelay signal transduction system"/>
    <property type="evidence" value="ECO:0007669"/>
    <property type="project" value="InterPro"/>
</dbReference>
<organism evidence="4 5">
    <name type="scientific">Hymenobacter crusticola</name>
    <dbReference type="NCBI Taxonomy" id="1770526"/>
    <lineage>
        <taxon>Bacteria</taxon>
        <taxon>Pseudomonadati</taxon>
        <taxon>Bacteroidota</taxon>
        <taxon>Cytophagia</taxon>
        <taxon>Cytophagales</taxon>
        <taxon>Hymenobacteraceae</taxon>
        <taxon>Hymenobacter</taxon>
    </lineage>
</organism>
<dbReference type="Gene3D" id="3.40.50.2300">
    <property type="match status" value="1"/>
</dbReference>
<dbReference type="EMBL" id="MTSE01000001">
    <property type="protein sequence ID" value="OUJ75833.1"/>
    <property type="molecule type" value="Genomic_DNA"/>
</dbReference>
<dbReference type="PROSITE" id="PS50110">
    <property type="entry name" value="RESPONSE_REGULATORY"/>
    <property type="match status" value="1"/>
</dbReference>
<dbReference type="InterPro" id="IPR039420">
    <property type="entry name" value="WalR-like"/>
</dbReference>
<keyword evidence="1" id="KW-0238">DNA-binding</keyword>
<keyword evidence="2" id="KW-0597">Phosphoprotein</keyword>
<dbReference type="SUPFAM" id="SSF52172">
    <property type="entry name" value="CheY-like"/>
    <property type="match status" value="1"/>
</dbReference>
<evidence type="ECO:0000313" key="4">
    <source>
        <dbReference type="EMBL" id="OUJ75833.1"/>
    </source>
</evidence>
<dbReference type="Proteomes" id="UP000194873">
    <property type="component" value="Unassembled WGS sequence"/>
</dbReference>
<comment type="caution">
    <text evidence="4">The sequence shown here is derived from an EMBL/GenBank/DDBJ whole genome shotgun (WGS) entry which is preliminary data.</text>
</comment>
<evidence type="ECO:0000259" key="3">
    <source>
        <dbReference type="PROSITE" id="PS50110"/>
    </source>
</evidence>
<dbReference type="PANTHER" id="PTHR43214">
    <property type="entry name" value="TWO-COMPONENT RESPONSE REGULATOR"/>
    <property type="match status" value="1"/>
</dbReference>
<dbReference type="RefSeq" id="WP_086592077.1">
    <property type="nucleotide sequence ID" value="NZ_MTSE01000001.1"/>
</dbReference>
<name>A0A243WIV2_9BACT</name>
<feature type="modified residue" description="4-aspartylphosphate" evidence="2">
    <location>
        <position position="54"/>
    </location>
</feature>
<dbReference type="CDD" id="cd17535">
    <property type="entry name" value="REC_NarL-like"/>
    <property type="match status" value="1"/>
</dbReference>
<sequence>MIRVVLADDHTILRDEIRSLLAREAGIEIVGQASNGLLLLEVLAETPTDVVVLDLHMPAMDGLTAIRFIRQQFPQVRVLVLSMLDHEYYAARALEAGALGYALKSSPLREIVHAIHTVHQNVLFLCTEIGLRLVDRLTHGTGASTSIKGKEPFPIIQKQNQEPPIVGLPLGTRTNLNP</sequence>
<dbReference type="SMART" id="SM00448">
    <property type="entry name" value="REC"/>
    <property type="match status" value="1"/>
</dbReference>
<dbReference type="InterPro" id="IPR011006">
    <property type="entry name" value="CheY-like_superfamily"/>
</dbReference>
<evidence type="ECO:0000313" key="5">
    <source>
        <dbReference type="Proteomes" id="UP000194873"/>
    </source>
</evidence>
<dbReference type="AlphaFoldDB" id="A0A243WIV2"/>
<gene>
    <name evidence="4" type="ORF">BXP70_00605</name>
</gene>
<dbReference type="PANTHER" id="PTHR43214:SF43">
    <property type="entry name" value="TWO-COMPONENT RESPONSE REGULATOR"/>
    <property type="match status" value="1"/>
</dbReference>
<accession>A0A243WIV2</accession>
<keyword evidence="5" id="KW-1185">Reference proteome</keyword>
<dbReference type="OrthoDB" id="9797341at2"/>
<dbReference type="Pfam" id="PF00072">
    <property type="entry name" value="Response_reg"/>
    <property type="match status" value="1"/>
</dbReference>
<protein>
    <recommendedName>
        <fullName evidence="3">Response regulatory domain-containing protein</fullName>
    </recommendedName>
</protein>
<evidence type="ECO:0000256" key="1">
    <source>
        <dbReference type="ARBA" id="ARBA00023125"/>
    </source>
</evidence>
<proteinExistence type="predicted"/>
<dbReference type="InterPro" id="IPR001789">
    <property type="entry name" value="Sig_transdc_resp-reg_receiver"/>
</dbReference>
<feature type="domain" description="Response regulatory" evidence="3">
    <location>
        <begin position="3"/>
        <end position="119"/>
    </location>
</feature>